<sequence>MKTPQYFSLLLVLFLFFNSCQKDESIVVESLEMHNVIDKIIDIMVEDIFSPPVASRIMAYPNIAAYEIIAIQNPNYTSLNGQVSDLKPIPEPISPLVNYKLSALIAHIEVSKTLVYSKDLLNKYTDSLYDNWSSINEKEFVASKEYGQRVASHINNWKDTDGYKEIRSMTNYKVDYNDPSRWRKTPPSFIEGIEPHWNKLRPFVLDSASQFMPIPPPTFSMDEGSVFFKQVKEIYDISNEITARGDDSEEIKIAQFWDCNPFVTVTRGHLMFSVKKISPGAHWMGICMIACVKTGANFDKTVFSYAKTSIAIADAFISCWDEKYRSNLIRPVSVINQYIDESWVPILQTPPFPEYTSGHSVISGSASKVLASIFGNDFEFDDTTELKFGLPIRHYASFQEAADEAAMSRMYGGIHYRAAVEEGIKQGSDLGAFVVDNLKMKD</sequence>
<dbReference type="SUPFAM" id="SSF48317">
    <property type="entry name" value="Acid phosphatase/Vanadium-dependent haloperoxidase"/>
    <property type="match status" value="1"/>
</dbReference>
<protein>
    <submittedName>
        <fullName evidence="2">Vanadium-dependent haloperoxidase</fullName>
        <ecNumber evidence="2">1.11.1.-</ecNumber>
    </submittedName>
</protein>
<dbReference type="Proteomes" id="UP001231197">
    <property type="component" value="Unassembled WGS sequence"/>
</dbReference>
<dbReference type="RefSeq" id="WP_290207182.1">
    <property type="nucleotide sequence ID" value="NZ_JASDDK010000004.1"/>
</dbReference>
<evidence type="ECO:0000313" key="2">
    <source>
        <dbReference type="EMBL" id="MDN3493521.1"/>
    </source>
</evidence>
<gene>
    <name evidence="2" type="ORF">QMA06_12390</name>
</gene>
<reference evidence="2 3" key="1">
    <citation type="journal article" date="2023" name="Int. J. Syst. Evol. Microbiol.">
        <title>Winogradskyella bathintestinalis sp. nov., isolated from the intestine of the deep-sea loosejaw dragonfish, Malacosteus niger.</title>
        <authorList>
            <person name="Uniacke-Lowe S."/>
            <person name="Johnson C.N."/>
            <person name="Stanton C."/>
            <person name="Hill C."/>
            <person name="Ross P."/>
        </authorList>
    </citation>
    <scope>NUCLEOTIDE SEQUENCE [LARGE SCALE GENOMIC DNA]</scope>
    <source>
        <strain evidence="2 3">APC 3343</strain>
    </source>
</reference>
<dbReference type="InterPro" id="IPR036938">
    <property type="entry name" value="PAP2/HPO_sf"/>
</dbReference>
<proteinExistence type="predicted"/>
<dbReference type="InterPro" id="IPR052559">
    <property type="entry name" value="V-haloperoxidase"/>
</dbReference>
<dbReference type="Pfam" id="PF01569">
    <property type="entry name" value="PAP2"/>
    <property type="match status" value="1"/>
</dbReference>
<dbReference type="PANTHER" id="PTHR34599:SF1">
    <property type="entry name" value="PHOSPHATIDIC ACID PHOSPHATASE TYPE 2_HALOPEROXIDASE DOMAIN-CONTAINING PROTEIN"/>
    <property type="match status" value="1"/>
</dbReference>
<feature type="domain" description="Phosphatidic acid phosphatase type 2/haloperoxidase" evidence="1">
    <location>
        <begin position="309"/>
        <end position="427"/>
    </location>
</feature>
<keyword evidence="2" id="KW-0560">Oxidoreductase</keyword>
<dbReference type="EC" id="1.11.1.-" evidence="2"/>
<accession>A0ABT7ZWY6</accession>
<organism evidence="2 3">
    <name type="scientific">Winogradskyella bathintestinalis</name>
    <dbReference type="NCBI Taxonomy" id="3035208"/>
    <lineage>
        <taxon>Bacteria</taxon>
        <taxon>Pseudomonadati</taxon>
        <taxon>Bacteroidota</taxon>
        <taxon>Flavobacteriia</taxon>
        <taxon>Flavobacteriales</taxon>
        <taxon>Flavobacteriaceae</taxon>
        <taxon>Winogradskyella</taxon>
    </lineage>
</organism>
<keyword evidence="2" id="KW-0575">Peroxidase</keyword>
<dbReference type="CDD" id="cd03398">
    <property type="entry name" value="PAP2_haloperoxidase"/>
    <property type="match status" value="1"/>
</dbReference>
<keyword evidence="3" id="KW-1185">Reference proteome</keyword>
<evidence type="ECO:0000313" key="3">
    <source>
        <dbReference type="Proteomes" id="UP001231197"/>
    </source>
</evidence>
<name>A0ABT7ZWY6_9FLAO</name>
<dbReference type="PANTHER" id="PTHR34599">
    <property type="entry name" value="PEROXIDASE-RELATED"/>
    <property type="match status" value="1"/>
</dbReference>
<dbReference type="Gene3D" id="1.10.606.20">
    <property type="match status" value="1"/>
</dbReference>
<dbReference type="GO" id="GO:0004601">
    <property type="term" value="F:peroxidase activity"/>
    <property type="evidence" value="ECO:0007669"/>
    <property type="project" value="UniProtKB-KW"/>
</dbReference>
<dbReference type="InterPro" id="IPR000326">
    <property type="entry name" value="PAP2/HPO"/>
</dbReference>
<dbReference type="EMBL" id="JASDDK010000004">
    <property type="protein sequence ID" value="MDN3493521.1"/>
    <property type="molecule type" value="Genomic_DNA"/>
</dbReference>
<evidence type="ECO:0000259" key="1">
    <source>
        <dbReference type="Pfam" id="PF01569"/>
    </source>
</evidence>
<comment type="caution">
    <text evidence="2">The sequence shown here is derived from an EMBL/GenBank/DDBJ whole genome shotgun (WGS) entry which is preliminary data.</text>
</comment>